<dbReference type="GO" id="GO:0016787">
    <property type="term" value="F:hydrolase activity"/>
    <property type="evidence" value="ECO:0007669"/>
    <property type="project" value="UniProtKB-KW"/>
</dbReference>
<feature type="signal peptide" evidence="1">
    <location>
        <begin position="1"/>
        <end position="27"/>
    </location>
</feature>
<name>A0A2U2HHS1_9BURK</name>
<evidence type="ECO:0000313" key="4">
    <source>
        <dbReference type="Proteomes" id="UP000241421"/>
    </source>
</evidence>
<gene>
    <name evidence="3" type="ORF">C7C56_017760</name>
</gene>
<accession>A0A2U2HHS1</accession>
<organism evidence="3 4">
    <name type="scientific">Massilia glaciei</name>
    <dbReference type="NCBI Taxonomy" id="1524097"/>
    <lineage>
        <taxon>Bacteria</taxon>
        <taxon>Pseudomonadati</taxon>
        <taxon>Pseudomonadota</taxon>
        <taxon>Betaproteobacteria</taxon>
        <taxon>Burkholderiales</taxon>
        <taxon>Oxalobacteraceae</taxon>
        <taxon>Telluria group</taxon>
        <taxon>Massilia</taxon>
    </lineage>
</organism>
<sequence length="400" mass="44781">MPFNKLPSLRPCIFLMLSAAVLLSACADLPAWMMLQRQSAITDYRHFQNASIARAQVASPLPATEGEPMRLPDFRGEPFDAAMERNGTVAIVVVKHGKILLERYYNGYRRDSMVTSFSVAKSVVSALVGIAIRDGQIGSVDDPITRYLPELANKDQRFTRITIRNLLEMRSGILFVEGYGSPWADASKFYLTADLATKLNGLTIERAPDERYHYSSGDTQLLGAIIQRATGTPLPRYLQEQIWQPMGAAYDASWSIDSLESSQPKAFCCINARVLDFARFGQLYLNDGRINGRQIVPADWVRQSTQVREHPGDTPGSRWNVEAPNTRAAAYYAWQWRRAPVVDSGSELGVKPGHDFYAEGHHGQFIYVAPAEDMVIVRIGLRYGNAWWPGVIRQIARLNP</sequence>
<proteinExistence type="predicted"/>
<dbReference type="PANTHER" id="PTHR43283:SF7">
    <property type="entry name" value="BETA-LACTAMASE-RELATED DOMAIN-CONTAINING PROTEIN"/>
    <property type="match status" value="1"/>
</dbReference>
<dbReference type="SUPFAM" id="SSF56601">
    <property type="entry name" value="beta-lactamase/transpeptidase-like"/>
    <property type="match status" value="1"/>
</dbReference>
<comment type="caution">
    <text evidence="3">The sequence shown here is derived from an EMBL/GenBank/DDBJ whole genome shotgun (WGS) entry which is preliminary data.</text>
</comment>
<dbReference type="OrthoDB" id="9814204at2"/>
<protein>
    <submittedName>
        <fullName evidence="3">Serine hydrolase</fullName>
    </submittedName>
</protein>
<dbReference type="Proteomes" id="UP000241421">
    <property type="component" value="Unassembled WGS sequence"/>
</dbReference>
<feature type="domain" description="Beta-lactamase-related" evidence="2">
    <location>
        <begin position="82"/>
        <end position="377"/>
    </location>
</feature>
<dbReference type="PANTHER" id="PTHR43283">
    <property type="entry name" value="BETA-LACTAMASE-RELATED"/>
    <property type="match status" value="1"/>
</dbReference>
<evidence type="ECO:0000256" key="1">
    <source>
        <dbReference type="SAM" id="SignalP"/>
    </source>
</evidence>
<dbReference type="Pfam" id="PF00144">
    <property type="entry name" value="Beta-lactamase"/>
    <property type="match status" value="1"/>
</dbReference>
<dbReference type="Gene3D" id="3.40.710.10">
    <property type="entry name" value="DD-peptidase/beta-lactamase superfamily"/>
    <property type="match status" value="1"/>
</dbReference>
<dbReference type="RefSeq" id="WP_106758703.1">
    <property type="nucleotide sequence ID" value="NZ_PXWF02000254.1"/>
</dbReference>
<dbReference type="InterPro" id="IPR012338">
    <property type="entry name" value="Beta-lactam/transpept-like"/>
</dbReference>
<reference evidence="3 4" key="1">
    <citation type="submission" date="2018-04" db="EMBL/GenBank/DDBJ databases">
        <title>Massilia violaceinigra sp. nov., a novel purple-pigmented bacterium isolated from Tianshan glacier, Xinjiang, China.</title>
        <authorList>
            <person name="Wang H."/>
        </authorList>
    </citation>
    <scope>NUCLEOTIDE SEQUENCE [LARGE SCALE GENOMIC DNA]</scope>
    <source>
        <strain evidence="3 4">B448-2</strain>
    </source>
</reference>
<keyword evidence="1" id="KW-0732">Signal</keyword>
<keyword evidence="4" id="KW-1185">Reference proteome</keyword>
<dbReference type="EMBL" id="PXWF02000254">
    <property type="protein sequence ID" value="PWF45453.1"/>
    <property type="molecule type" value="Genomic_DNA"/>
</dbReference>
<keyword evidence="3" id="KW-0378">Hydrolase</keyword>
<dbReference type="AlphaFoldDB" id="A0A2U2HHS1"/>
<evidence type="ECO:0000259" key="2">
    <source>
        <dbReference type="Pfam" id="PF00144"/>
    </source>
</evidence>
<evidence type="ECO:0000313" key="3">
    <source>
        <dbReference type="EMBL" id="PWF45453.1"/>
    </source>
</evidence>
<dbReference type="InterPro" id="IPR001466">
    <property type="entry name" value="Beta-lactam-related"/>
</dbReference>
<dbReference type="PROSITE" id="PS51257">
    <property type="entry name" value="PROKAR_LIPOPROTEIN"/>
    <property type="match status" value="1"/>
</dbReference>
<dbReference type="InterPro" id="IPR050789">
    <property type="entry name" value="Diverse_Enzym_Activities"/>
</dbReference>
<feature type="chain" id="PRO_5015744858" evidence="1">
    <location>
        <begin position="28"/>
        <end position="400"/>
    </location>
</feature>